<keyword evidence="1" id="KW-0611">Plant defense</keyword>
<evidence type="ECO:0000313" key="3">
    <source>
        <dbReference type="EnsemblPlants" id="MELO3C031326.2.1"/>
    </source>
</evidence>
<organism evidence="3">
    <name type="scientific">Cucumis melo</name>
    <name type="common">Muskmelon</name>
    <dbReference type="NCBI Taxonomy" id="3656"/>
    <lineage>
        <taxon>Eukaryota</taxon>
        <taxon>Viridiplantae</taxon>
        <taxon>Streptophyta</taxon>
        <taxon>Embryophyta</taxon>
        <taxon>Tracheophyta</taxon>
        <taxon>Spermatophyta</taxon>
        <taxon>Magnoliopsida</taxon>
        <taxon>eudicotyledons</taxon>
        <taxon>Gunneridae</taxon>
        <taxon>Pentapetalae</taxon>
        <taxon>rosids</taxon>
        <taxon>fabids</taxon>
        <taxon>Cucurbitales</taxon>
        <taxon>Cucurbitaceae</taxon>
        <taxon>Benincaseae</taxon>
        <taxon>Cucumis</taxon>
    </lineage>
</organism>
<dbReference type="Pfam" id="PF23247">
    <property type="entry name" value="LRR_RPS2"/>
    <property type="match status" value="1"/>
</dbReference>
<accession>A0A9I9EB51</accession>
<name>A0A9I9EB51_CUCME</name>
<protein>
    <recommendedName>
        <fullName evidence="2">Disease resistance protein At4g27190-like leucine-rich repeats domain-containing protein</fullName>
    </recommendedName>
</protein>
<proteinExistence type="predicted"/>
<dbReference type="Gene3D" id="3.80.10.10">
    <property type="entry name" value="Ribonuclease Inhibitor"/>
    <property type="match status" value="1"/>
</dbReference>
<feature type="domain" description="Disease resistance protein At4g27190-like leucine-rich repeats" evidence="2">
    <location>
        <begin position="42"/>
        <end position="158"/>
    </location>
</feature>
<dbReference type="InterPro" id="IPR032675">
    <property type="entry name" value="LRR_dom_sf"/>
</dbReference>
<dbReference type="InterPro" id="IPR050905">
    <property type="entry name" value="Plant_NBS-LRR"/>
</dbReference>
<dbReference type="InterPro" id="IPR057135">
    <property type="entry name" value="At4g27190-like_LRR"/>
</dbReference>
<dbReference type="PANTHER" id="PTHR33463">
    <property type="entry name" value="NB-ARC DOMAIN-CONTAINING PROTEIN-RELATED"/>
    <property type="match status" value="1"/>
</dbReference>
<evidence type="ECO:0000259" key="2">
    <source>
        <dbReference type="Pfam" id="PF23247"/>
    </source>
</evidence>
<reference evidence="3" key="1">
    <citation type="submission" date="2023-03" db="UniProtKB">
        <authorList>
            <consortium name="EnsemblPlants"/>
        </authorList>
    </citation>
    <scope>IDENTIFICATION</scope>
</reference>
<dbReference type="AlphaFoldDB" id="A0A9I9EB51"/>
<evidence type="ECO:0000256" key="1">
    <source>
        <dbReference type="ARBA" id="ARBA00022821"/>
    </source>
</evidence>
<dbReference type="Gramene" id="MELO3C031326.2.1">
    <property type="protein sequence ID" value="MELO3C031326.2.1"/>
    <property type="gene ID" value="MELO3C031326.2"/>
</dbReference>
<sequence>VGVLRLEDGSKLFRNPKILQHLTDVSISECGGLSSLVSSLVCFTKLKHLHVNKCHRLTHLLNPLVATTLVQLEGLTVEECKRMSSVIEEGSTEEDGNDEIVVFNNLQHLSITSCSNIISFYRGRCIIKFPCLKQVYINRCSEMKVFSFGLIVSMPHLKYEDVYLFNNHGDKWCHPKHSKEMMVKDDMNVIIREAWNDIYDTDISYLFGEQDLEENQYEHSSSPSDNNVEE</sequence>
<dbReference type="PANTHER" id="PTHR33463:SF204">
    <property type="entry name" value="NB-ARC DOMAIN-CONTAINING PROTEIN"/>
    <property type="match status" value="1"/>
</dbReference>
<dbReference type="SUPFAM" id="SSF52047">
    <property type="entry name" value="RNI-like"/>
    <property type="match status" value="1"/>
</dbReference>
<dbReference type="EnsemblPlants" id="MELO3C031326.2.1">
    <property type="protein sequence ID" value="MELO3C031326.2.1"/>
    <property type="gene ID" value="MELO3C031326.2"/>
</dbReference>